<sequence length="295" mass="32607">MQIGYTVNVNLFRGALMVKIITDSASDFEPNELKELMIDCIPLSVNFGDEEYKDNVTISKDEFFDKLKNTTETVKTSQPSLHDIVEEFEVAEHSKDGGVAIFMSSKISGTANTAQIACDMIGCKNVYVIDSLTASAGQKLLVEYAVKLRRQGKNSKEIYEEIERIKTKISLLACLDTLEYLHNGGRVSQTKAMLATVARIKPVIRLSGGNVELLAKSFNIKRGIKSLAERLEREELNPHFPVYVMYSDNESLANDLTSDIKRLLPNVHSIETVKVGAVIGSHIGTNACGIAFVKL</sequence>
<dbReference type="PANTHER" id="PTHR33434">
    <property type="entry name" value="DEGV DOMAIN-CONTAINING PROTEIN DR_1986-RELATED"/>
    <property type="match status" value="1"/>
</dbReference>
<organism evidence="2 3">
    <name type="scientific">Ruminococcus bromii</name>
    <dbReference type="NCBI Taxonomy" id="40518"/>
    <lineage>
        <taxon>Bacteria</taxon>
        <taxon>Bacillati</taxon>
        <taxon>Bacillota</taxon>
        <taxon>Clostridia</taxon>
        <taxon>Eubacteriales</taxon>
        <taxon>Oscillospiraceae</taxon>
        <taxon>Ruminococcus</taxon>
    </lineage>
</organism>
<dbReference type="InterPro" id="IPR050270">
    <property type="entry name" value="DegV_domain_contain"/>
</dbReference>
<dbReference type="SUPFAM" id="SSF82549">
    <property type="entry name" value="DAK1/DegV-like"/>
    <property type="match status" value="1"/>
</dbReference>
<comment type="caution">
    <text evidence="2">The sequence shown here is derived from an EMBL/GenBank/DDBJ whole genome shotgun (WGS) entry which is preliminary data.</text>
</comment>
<accession>A0ABT0NJX7</accession>
<protein>
    <submittedName>
        <fullName evidence="2">DegV family protein</fullName>
    </submittedName>
</protein>
<keyword evidence="3" id="KW-1185">Reference proteome</keyword>
<dbReference type="PROSITE" id="PS51482">
    <property type="entry name" value="DEGV"/>
    <property type="match status" value="1"/>
</dbReference>
<evidence type="ECO:0000313" key="3">
    <source>
        <dbReference type="Proteomes" id="UP001056693"/>
    </source>
</evidence>
<reference evidence="2 3" key="1">
    <citation type="submission" date="2019-03" db="EMBL/GenBank/DDBJ databases">
        <authorList>
            <person name="Molinero N."/>
            <person name="Sanchez B."/>
            <person name="Walker A."/>
            <person name="Duncan S."/>
            <person name="Delgado S."/>
            <person name="Margolles A."/>
        </authorList>
    </citation>
    <scope>NUCLEOTIDE SEQUENCE [LARGE SCALE GENOMIC DNA]</scope>
    <source>
        <strain evidence="2 3">IPLA60002</strain>
    </source>
</reference>
<dbReference type="Proteomes" id="UP001056693">
    <property type="component" value="Unassembled WGS sequence"/>
</dbReference>
<evidence type="ECO:0000313" key="2">
    <source>
        <dbReference type="EMBL" id="MCL3788217.1"/>
    </source>
</evidence>
<dbReference type="NCBIfam" id="TIGR00762">
    <property type="entry name" value="DegV"/>
    <property type="match status" value="1"/>
</dbReference>
<keyword evidence="1" id="KW-0446">Lipid-binding</keyword>
<dbReference type="Gene3D" id="3.30.1180.10">
    <property type="match status" value="1"/>
</dbReference>
<dbReference type="Gene3D" id="3.40.50.10170">
    <property type="match status" value="1"/>
</dbReference>
<dbReference type="InterPro" id="IPR043168">
    <property type="entry name" value="DegV_C"/>
</dbReference>
<dbReference type="InterPro" id="IPR003797">
    <property type="entry name" value="DegV"/>
</dbReference>
<dbReference type="EMBL" id="SNUZ01000013">
    <property type="protein sequence ID" value="MCL3788217.1"/>
    <property type="molecule type" value="Genomic_DNA"/>
</dbReference>
<evidence type="ECO:0000256" key="1">
    <source>
        <dbReference type="ARBA" id="ARBA00023121"/>
    </source>
</evidence>
<name>A0ABT0NJX7_9FIRM</name>
<gene>
    <name evidence="2" type="ORF">E2N93_09425</name>
</gene>
<dbReference type="Pfam" id="PF02645">
    <property type="entry name" value="DegV"/>
    <property type="match status" value="1"/>
</dbReference>
<dbReference type="PANTHER" id="PTHR33434:SF2">
    <property type="entry name" value="FATTY ACID-BINDING PROTEIN TM_1468"/>
    <property type="match status" value="1"/>
</dbReference>
<proteinExistence type="predicted"/>